<comment type="caution">
    <text evidence="1">The sequence shown here is derived from an EMBL/GenBank/DDBJ whole genome shotgun (WGS) entry which is preliminary data.</text>
</comment>
<dbReference type="Proteomes" id="UP000268313">
    <property type="component" value="Unassembled WGS sequence"/>
</dbReference>
<dbReference type="EMBL" id="RAWE01000218">
    <property type="protein sequence ID" value="RKG96338.1"/>
    <property type="molecule type" value="Genomic_DNA"/>
</dbReference>
<sequence length="255" mass="29232">MYLPLPILPAQVERARALIEDGSLPLPERSAAALRLLDAHWMRERWRSLARDAERISQLDLPRFEERLPAEQARWTRITALWNLREWDLMTQEGEAFLRMYPDSLVAGSVELQLRNVVRTREYEEQSRKDMAETLRKAEAEAARDIAQREKRGEPTGPVRRRLALRRCSLPVGMFHQEALTACRAFKADFGAGTTPEELDEYREARGLELRALVGLRRYSEARTLLAEFLASDPDGDQRINAGAVVRSLPPDAEE</sequence>
<evidence type="ECO:0000313" key="1">
    <source>
        <dbReference type="EMBL" id="RKG96338.1"/>
    </source>
</evidence>
<reference evidence="2" key="1">
    <citation type="submission" date="2018-09" db="EMBL/GenBank/DDBJ databases">
        <authorList>
            <person name="Livingstone P.G."/>
            <person name="Whitworth D.E."/>
        </authorList>
    </citation>
    <scope>NUCLEOTIDE SEQUENCE [LARGE SCALE GENOMIC DNA]</scope>
    <source>
        <strain evidence="2">CA043D</strain>
    </source>
</reference>
<evidence type="ECO:0000313" key="2">
    <source>
        <dbReference type="Proteomes" id="UP000268313"/>
    </source>
</evidence>
<name>A0A3A8JMU0_9BACT</name>
<dbReference type="RefSeq" id="WP_120607133.1">
    <property type="nucleotide sequence ID" value="NZ_JABFJX010000068.1"/>
</dbReference>
<protein>
    <submittedName>
        <fullName evidence="1">Uncharacterized protein</fullName>
    </submittedName>
</protein>
<proteinExistence type="predicted"/>
<accession>A0A3A8JMU0</accession>
<dbReference type="OrthoDB" id="5508030at2"/>
<organism evidence="1 2">
    <name type="scientific">Corallococcus carmarthensis</name>
    <dbReference type="NCBI Taxonomy" id="2316728"/>
    <lineage>
        <taxon>Bacteria</taxon>
        <taxon>Pseudomonadati</taxon>
        <taxon>Myxococcota</taxon>
        <taxon>Myxococcia</taxon>
        <taxon>Myxococcales</taxon>
        <taxon>Cystobacterineae</taxon>
        <taxon>Myxococcaceae</taxon>
        <taxon>Corallococcus</taxon>
    </lineage>
</organism>
<keyword evidence="2" id="KW-1185">Reference proteome</keyword>
<gene>
    <name evidence="1" type="ORF">D7X32_36415</name>
</gene>
<dbReference type="AlphaFoldDB" id="A0A3A8JMU0"/>